<dbReference type="PANTHER" id="PTHR37418:SF2">
    <property type="entry name" value="3-KETO-5-AMINOHEXANOATE CLEAVAGE ENZYME"/>
    <property type="match status" value="1"/>
</dbReference>
<keyword evidence="6" id="KW-1185">Reference proteome</keyword>
<evidence type="ECO:0000256" key="2">
    <source>
        <dbReference type="ARBA" id="ARBA00022679"/>
    </source>
</evidence>
<sequence length="299" mass="32523">MVSEGKVIVTVAPTGGMASKAQNPNLPTQPEEIAESVHKSWKEGAAIAALHARRPDDEATCNADIYRDINARIRERCDIIINNSTGGGSSGDMLVPRPDGLFESSFEERLKGCEAGAEMATFDGMTFADVHGGREIVVITTPSRCEALAKRMQERGIKPEWEVFGPQHILQDVTRLIQKGYDKPPYYINMVLGADRGFQGAMPYSHDILAAMIRLLPPQSIFCVSAIGPAQLPATTQAILLGGHVRVGLEDNNYYSRGTLATNEQLVARTVRIIKELDREVASSAEAREILGLPTVPRA</sequence>
<dbReference type="GO" id="GO:0046872">
    <property type="term" value="F:metal ion binding"/>
    <property type="evidence" value="ECO:0007669"/>
    <property type="project" value="UniProtKB-KW"/>
</dbReference>
<dbReference type="InterPro" id="IPR008567">
    <property type="entry name" value="BKACE"/>
</dbReference>
<gene>
    <name evidence="5" type="ordered locus">Mnod_6459</name>
</gene>
<reference evidence="5 6" key="1">
    <citation type="submission" date="2009-01" db="EMBL/GenBank/DDBJ databases">
        <title>Complete sequence of chromosome of Methylobacterium nodulans ORS 2060.</title>
        <authorList>
            <consortium name="US DOE Joint Genome Institute"/>
            <person name="Lucas S."/>
            <person name="Copeland A."/>
            <person name="Lapidus A."/>
            <person name="Glavina del Rio T."/>
            <person name="Dalin E."/>
            <person name="Tice H."/>
            <person name="Bruce D."/>
            <person name="Goodwin L."/>
            <person name="Pitluck S."/>
            <person name="Sims D."/>
            <person name="Brettin T."/>
            <person name="Detter J.C."/>
            <person name="Han C."/>
            <person name="Larimer F."/>
            <person name="Land M."/>
            <person name="Hauser L."/>
            <person name="Kyrpides N."/>
            <person name="Ivanova N."/>
            <person name="Marx C.J."/>
            <person name="Richardson P."/>
        </authorList>
    </citation>
    <scope>NUCLEOTIDE SEQUENCE [LARGE SCALE GENOMIC DNA]</scope>
    <source>
        <strain evidence="6">LMG 21967 / CNCM I-2342 / ORS 2060</strain>
    </source>
</reference>
<keyword evidence="4" id="KW-0862">Zinc</keyword>
<dbReference type="InterPro" id="IPR013785">
    <property type="entry name" value="Aldolase_TIM"/>
</dbReference>
<evidence type="ECO:0000313" key="6">
    <source>
        <dbReference type="Proteomes" id="UP000008207"/>
    </source>
</evidence>
<accession>B8IC55</accession>
<dbReference type="KEGG" id="mno:Mnod_6459"/>
<evidence type="ECO:0000256" key="4">
    <source>
        <dbReference type="ARBA" id="ARBA00022833"/>
    </source>
</evidence>
<evidence type="ECO:0008006" key="7">
    <source>
        <dbReference type="Google" id="ProtNLM"/>
    </source>
</evidence>
<dbReference type="Proteomes" id="UP000008207">
    <property type="component" value="Chromosome"/>
</dbReference>
<keyword evidence="2" id="KW-0808">Transferase</keyword>
<dbReference type="Pfam" id="PF05853">
    <property type="entry name" value="BKACE"/>
    <property type="match status" value="1"/>
</dbReference>
<evidence type="ECO:0000256" key="3">
    <source>
        <dbReference type="ARBA" id="ARBA00022723"/>
    </source>
</evidence>
<dbReference type="Gene3D" id="3.20.20.70">
    <property type="entry name" value="Aldolase class I"/>
    <property type="match status" value="1"/>
</dbReference>
<dbReference type="STRING" id="460265.Mnod_6459"/>
<dbReference type="GO" id="GO:0043720">
    <property type="term" value="F:3-keto-5-aminohexanoate cleavage activity"/>
    <property type="evidence" value="ECO:0007669"/>
    <property type="project" value="InterPro"/>
</dbReference>
<evidence type="ECO:0000313" key="5">
    <source>
        <dbReference type="EMBL" id="ACL61237.1"/>
    </source>
</evidence>
<organism evidence="5 6">
    <name type="scientific">Methylobacterium nodulans (strain LMG 21967 / CNCM I-2342 / ORS 2060)</name>
    <dbReference type="NCBI Taxonomy" id="460265"/>
    <lineage>
        <taxon>Bacteria</taxon>
        <taxon>Pseudomonadati</taxon>
        <taxon>Pseudomonadota</taxon>
        <taxon>Alphaproteobacteria</taxon>
        <taxon>Hyphomicrobiales</taxon>
        <taxon>Methylobacteriaceae</taxon>
        <taxon>Methylobacterium</taxon>
    </lineage>
</organism>
<dbReference type="HOGENOM" id="CLU_065536_2_0_5"/>
<dbReference type="EMBL" id="CP001349">
    <property type="protein sequence ID" value="ACL61237.1"/>
    <property type="molecule type" value="Genomic_DNA"/>
</dbReference>
<comment type="cofactor">
    <cofactor evidence="1">
        <name>Zn(2+)</name>
        <dbReference type="ChEBI" id="CHEBI:29105"/>
    </cofactor>
</comment>
<protein>
    <recommendedName>
        <fullName evidence="7">3-keto-5-aminohexanoate cleavage protein</fullName>
    </recommendedName>
</protein>
<dbReference type="RefSeq" id="WP_015932812.1">
    <property type="nucleotide sequence ID" value="NC_011894.1"/>
</dbReference>
<dbReference type="PANTHER" id="PTHR37418">
    <property type="entry name" value="3-KETO-5-AMINOHEXANOATE CLEAVAGE ENZYME-RELATED"/>
    <property type="match status" value="1"/>
</dbReference>
<proteinExistence type="predicted"/>
<dbReference type="eggNOG" id="COG3246">
    <property type="taxonomic scope" value="Bacteria"/>
</dbReference>
<evidence type="ECO:0000256" key="1">
    <source>
        <dbReference type="ARBA" id="ARBA00001947"/>
    </source>
</evidence>
<name>B8IC55_METNO</name>
<keyword evidence="3" id="KW-0479">Metal-binding</keyword>
<dbReference type="AlphaFoldDB" id="B8IC55"/>